<evidence type="ECO:0000256" key="7">
    <source>
        <dbReference type="ARBA" id="ARBA00022984"/>
    </source>
</evidence>
<dbReference type="GO" id="GO:0005737">
    <property type="term" value="C:cytoplasm"/>
    <property type="evidence" value="ECO:0007669"/>
    <property type="project" value="UniProtKB-SubCell"/>
</dbReference>
<keyword evidence="9 10" id="KW-0961">Cell wall biogenesis/degradation</keyword>
<dbReference type="GO" id="GO:0008360">
    <property type="term" value="P:regulation of cell shape"/>
    <property type="evidence" value="ECO:0007669"/>
    <property type="project" value="UniProtKB-KW"/>
</dbReference>
<dbReference type="AlphaFoldDB" id="A0A941F5E6"/>
<dbReference type="SUPFAM" id="SSF53244">
    <property type="entry name" value="MurD-like peptide ligases, peptide-binding domain"/>
    <property type="match status" value="1"/>
</dbReference>
<evidence type="ECO:0000256" key="2">
    <source>
        <dbReference type="ARBA" id="ARBA00022598"/>
    </source>
</evidence>
<evidence type="ECO:0000256" key="11">
    <source>
        <dbReference type="RuleBase" id="RU004136"/>
    </source>
</evidence>
<name>A0A941F5E6_9BACT</name>
<keyword evidence="16" id="KW-1185">Reference proteome</keyword>
<dbReference type="PANTHER" id="PTHR43024">
    <property type="entry name" value="UDP-N-ACETYLMURAMOYL-TRIPEPTIDE--D-ALANYL-D-ALANINE LIGASE"/>
    <property type="match status" value="1"/>
</dbReference>
<dbReference type="InterPro" id="IPR051046">
    <property type="entry name" value="MurCDEF_CellWall_CoF430Synth"/>
</dbReference>
<evidence type="ECO:0000256" key="10">
    <source>
        <dbReference type="HAMAP-Rule" id="MF_02019"/>
    </source>
</evidence>
<dbReference type="Pfam" id="PF02875">
    <property type="entry name" value="Mur_ligase_C"/>
    <property type="match status" value="1"/>
</dbReference>
<feature type="domain" description="Mur ligase N-terminal catalytic" evidence="12">
    <location>
        <begin position="15"/>
        <end position="61"/>
    </location>
</feature>
<evidence type="ECO:0000256" key="6">
    <source>
        <dbReference type="ARBA" id="ARBA00022960"/>
    </source>
</evidence>
<dbReference type="Gene3D" id="3.40.1390.10">
    <property type="entry name" value="MurE/MurF, N-terminal domain"/>
    <property type="match status" value="1"/>
</dbReference>
<dbReference type="GO" id="GO:0047480">
    <property type="term" value="F:UDP-N-acetylmuramoyl-tripeptide-D-alanyl-D-alanine ligase activity"/>
    <property type="evidence" value="ECO:0007669"/>
    <property type="project" value="UniProtKB-UniRule"/>
</dbReference>
<feature type="domain" description="Mur ligase C-terminal" evidence="13">
    <location>
        <begin position="305"/>
        <end position="422"/>
    </location>
</feature>
<dbReference type="Gene3D" id="3.90.190.20">
    <property type="entry name" value="Mur ligase, C-terminal domain"/>
    <property type="match status" value="1"/>
</dbReference>
<feature type="domain" description="Mur ligase central" evidence="14">
    <location>
        <begin position="96"/>
        <end position="281"/>
    </location>
</feature>
<dbReference type="InterPro" id="IPR035911">
    <property type="entry name" value="MurE/MurF_N"/>
</dbReference>
<dbReference type="Proteomes" id="UP000679220">
    <property type="component" value="Unassembled WGS sequence"/>
</dbReference>
<dbReference type="InterPro" id="IPR036615">
    <property type="entry name" value="Mur_ligase_C_dom_sf"/>
</dbReference>
<evidence type="ECO:0000256" key="9">
    <source>
        <dbReference type="ARBA" id="ARBA00023316"/>
    </source>
</evidence>
<dbReference type="GO" id="GO:0005524">
    <property type="term" value="F:ATP binding"/>
    <property type="evidence" value="ECO:0007669"/>
    <property type="project" value="UniProtKB-UniRule"/>
</dbReference>
<keyword evidence="1 10" id="KW-0963">Cytoplasm</keyword>
<dbReference type="HAMAP" id="MF_02019">
    <property type="entry name" value="MurF"/>
    <property type="match status" value="1"/>
</dbReference>
<dbReference type="InterPro" id="IPR000713">
    <property type="entry name" value="Mur_ligase_N"/>
</dbReference>
<proteinExistence type="inferred from homology"/>
<comment type="catalytic activity">
    <reaction evidence="10 11">
        <text>D-alanyl-D-alanine + UDP-N-acetyl-alpha-D-muramoyl-L-alanyl-gamma-D-glutamyl-meso-2,6-diaminopimelate + ATP = UDP-N-acetyl-alpha-D-muramoyl-L-alanyl-gamma-D-glutamyl-meso-2,6-diaminopimeloyl-D-alanyl-D-alanine + ADP + phosphate + H(+)</text>
        <dbReference type="Rhea" id="RHEA:28374"/>
        <dbReference type="ChEBI" id="CHEBI:15378"/>
        <dbReference type="ChEBI" id="CHEBI:30616"/>
        <dbReference type="ChEBI" id="CHEBI:43474"/>
        <dbReference type="ChEBI" id="CHEBI:57822"/>
        <dbReference type="ChEBI" id="CHEBI:61386"/>
        <dbReference type="ChEBI" id="CHEBI:83905"/>
        <dbReference type="ChEBI" id="CHEBI:456216"/>
        <dbReference type="EC" id="6.3.2.10"/>
    </reaction>
</comment>
<evidence type="ECO:0000256" key="8">
    <source>
        <dbReference type="ARBA" id="ARBA00023306"/>
    </source>
</evidence>
<dbReference type="InterPro" id="IPR036565">
    <property type="entry name" value="Mur-like_cat_sf"/>
</dbReference>
<keyword evidence="3 10" id="KW-0132">Cell division</keyword>
<dbReference type="GO" id="GO:0071555">
    <property type="term" value="P:cell wall organization"/>
    <property type="evidence" value="ECO:0007669"/>
    <property type="project" value="UniProtKB-KW"/>
</dbReference>
<dbReference type="SUPFAM" id="SSF53623">
    <property type="entry name" value="MurD-like peptide ligases, catalytic domain"/>
    <property type="match status" value="1"/>
</dbReference>
<evidence type="ECO:0000256" key="4">
    <source>
        <dbReference type="ARBA" id="ARBA00022741"/>
    </source>
</evidence>
<keyword evidence="2 10" id="KW-0436">Ligase</keyword>
<keyword evidence="5 10" id="KW-0067">ATP-binding</keyword>
<comment type="subcellular location">
    <subcellularLocation>
        <location evidence="10 11">Cytoplasm</location>
    </subcellularLocation>
</comment>
<keyword evidence="7 10" id="KW-0573">Peptidoglycan synthesis</keyword>
<dbReference type="PANTHER" id="PTHR43024:SF1">
    <property type="entry name" value="UDP-N-ACETYLMURAMOYL-TRIPEPTIDE--D-ALANYL-D-ALANINE LIGASE"/>
    <property type="match status" value="1"/>
</dbReference>
<keyword evidence="6 10" id="KW-0133">Cell shape</keyword>
<dbReference type="Pfam" id="PF08245">
    <property type="entry name" value="Mur_ligase_M"/>
    <property type="match status" value="1"/>
</dbReference>
<evidence type="ECO:0000259" key="12">
    <source>
        <dbReference type="Pfam" id="PF01225"/>
    </source>
</evidence>
<protein>
    <recommendedName>
        <fullName evidence="10 11">UDP-N-acetylmuramoyl-tripeptide--D-alanyl-D-alanine ligase</fullName>
        <ecNumber evidence="10 11">6.3.2.10</ecNumber>
    </recommendedName>
    <alternativeName>
        <fullName evidence="10">D-alanyl-D-alanine-adding enzyme</fullName>
    </alternativeName>
</protein>
<keyword evidence="8 10" id="KW-0131">Cell cycle</keyword>
<dbReference type="EC" id="6.3.2.10" evidence="10 11"/>
<evidence type="ECO:0000256" key="3">
    <source>
        <dbReference type="ARBA" id="ARBA00022618"/>
    </source>
</evidence>
<comment type="function">
    <text evidence="10 11">Involved in cell wall formation. Catalyzes the final step in the synthesis of UDP-N-acetylmuramoyl-pentapeptide, the precursor of murein.</text>
</comment>
<dbReference type="Gene3D" id="3.40.1190.10">
    <property type="entry name" value="Mur-like, catalytic domain"/>
    <property type="match status" value="1"/>
</dbReference>
<accession>A0A941F5E6</accession>
<evidence type="ECO:0000256" key="5">
    <source>
        <dbReference type="ARBA" id="ARBA00022840"/>
    </source>
</evidence>
<evidence type="ECO:0000313" key="15">
    <source>
        <dbReference type="EMBL" id="MBR8536782.1"/>
    </source>
</evidence>
<dbReference type="GO" id="GO:0051301">
    <property type="term" value="P:cell division"/>
    <property type="evidence" value="ECO:0007669"/>
    <property type="project" value="UniProtKB-KW"/>
</dbReference>
<reference evidence="15" key="1">
    <citation type="journal article" date="2018" name="Int. J. Syst. Evol. Microbiol.">
        <title>Carboxylicivirga sediminis sp. nov., isolated from coastal sediment.</title>
        <authorList>
            <person name="Wang F.Q."/>
            <person name="Ren L.H."/>
            <person name="Zou R.J."/>
            <person name="Sun Y.Z."/>
            <person name="Liu X.J."/>
            <person name="Jiang F."/>
            <person name="Liu L.J."/>
        </authorList>
    </citation>
    <scope>NUCLEOTIDE SEQUENCE</scope>
    <source>
        <strain evidence="15">JR1</strain>
    </source>
</reference>
<comment type="caution">
    <text evidence="15">The sequence shown here is derived from an EMBL/GenBank/DDBJ whole genome shotgun (WGS) entry which is preliminary data.</text>
</comment>
<dbReference type="GO" id="GO:0009252">
    <property type="term" value="P:peptidoglycan biosynthetic process"/>
    <property type="evidence" value="ECO:0007669"/>
    <property type="project" value="UniProtKB-UniRule"/>
</dbReference>
<reference evidence="15" key="2">
    <citation type="submission" date="2021-04" db="EMBL/GenBank/DDBJ databases">
        <authorList>
            <person name="Zhang T."/>
            <person name="Zhang Y."/>
            <person name="Lu D."/>
            <person name="Zuo D."/>
            <person name="Du Z."/>
        </authorList>
    </citation>
    <scope>NUCLEOTIDE SEQUENCE</scope>
    <source>
        <strain evidence="15">JR1</strain>
    </source>
</reference>
<dbReference type="EMBL" id="JAGTAR010000022">
    <property type="protein sequence ID" value="MBR8536782.1"/>
    <property type="molecule type" value="Genomic_DNA"/>
</dbReference>
<evidence type="ECO:0000256" key="1">
    <source>
        <dbReference type="ARBA" id="ARBA00022490"/>
    </source>
</evidence>
<keyword evidence="4 10" id="KW-0547">Nucleotide-binding</keyword>
<dbReference type="InterPro" id="IPR004101">
    <property type="entry name" value="Mur_ligase_C"/>
</dbReference>
<sequence>MSQIANIHQAFLASKGVSTDSRSNNKGFMFFALKGANFDGNRYVDSVMKDGAAFAVADDETLSGLTNVFIVEDVLTTLQELARFHRRYLNIPILAITGSNGKTTTKELVAAVLKEKYAIKATSGNYNNHIGVPLTLLSINESIELGVIEMGANHIGEIEALCKIVEPNYGIITNVGKAHLEGFGSFEGVKTAKGELYQYLKNTNGKVFINADNPHLNQMAANLSNRIDYGPNHGKITGQITADYPFVAITWHSHETKKSHDISTKLIGAYNLENILSAICIGYTLGVDEAAINKALQAYSPSNNRSQFIQTENNQIIMDAYNANPSSMQVALQNFARVDAENKILIIGGMKELGSDSLSEHRKLIDTIKELNLSQAMLVGEEFNDVAHDNKKFKCFTTTEELIDSLRAAPIKNAYLLIKGSRSNKLEEVLPYL</sequence>
<feature type="binding site" evidence="10">
    <location>
        <begin position="98"/>
        <end position="104"/>
    </location>
    <ligand>
        <name>ATP</name>
        <dbReference type="ChEBI" id="CHEBI:30616"/>
    </ligand>
</feature>
<organism evidence="15 16">
    <name type="scientific">Carboxylicivirga sediminis</name>
    <dbReference type="NCBI Taxonomy" id="2006564"/>
    <lineage>
        <taxon>Bacteria</taxon>
        <taxon>Pseudomonadati</taxon>
        <taxon>Bacteroidota</taxon>
        <taxon>Bacteroidia</taxon>
        <taxon>Marinilabiliales</taxon>
        <taxon>Marinilabiliaceae</taxon>
        <taxon>Carboxylicivirga</taxon>
    </lineage>
</organism>
<dbReference type="Pfam" id="PF01225">
    <property type="entry name" value="Mur_ligase"/>
    <property type="match status" value="1"/>
</dbReference>
<dbReference type="NCBIfam" id="TIGR01143">
    <property type="entry name" value="murF"/>
    <property type="match status" value="1"/>
</dbReference>
<comment type="similarity">
    <text evidence="10">Belongs to the MurCDEF family. MurF subfamily.</text>
</comment>
<evidence type="ECO:0000259" key="14">
    <source>
        <dbReference type="Pfam" id="PF08245"/>
    </source>
</evidence>
<dbReference type="RefSeq" id="WP_212191805.1">
    <property type="nucleotide sequence ID" value="NZ_JAGTAR010000022.1"/>
</dbReference>
<comment type="pathway">
    <text evidence="10 11">Cell wall biogenesis; peptidoglycan biosynthesis.</text>
</comment>
<dbReference type="InterPro" id="IPR013221">
    <property type="entry name" value="Mur_ligase_cen"/>
</dbReference>
<gene>
    <name evidence="10" type="primary">murF</name>
    <name evidence="15" type="ORF">KDU71_14490</name>
</gene>
<dbReference type="SUPFAM" id="SSF63418">
    <property type="entry name" value="MurE/MurF N-terminal domain"/>
    <property type="match status" value="1"/>
</dbReference>
<evidence type="ECO:0000259" key="13">
    <source>
        <dbReference type="Pfam" id="PF02875"/>
    </source>
</evidence>
<dbReference type="InterPro" id="IPR005863">
    <property type="entry name" value="UDP-N-AcMur_synth"/>
</dbReference>
<evidence type="ECO:0000313" key="16">
    <source>
        <dbReference type="Proteomes" id="UP000679220"/>
    </source>
</evidence>